<evidence type="ECO:0000313" key="3">
    <source>
        <dbReference type="Proteomes" id="UP001589838"/>
    </source>
</evidence>
<evidence type="ECO:0000256" key="1">
    <source>
        <dbReference type="SAM" id="Phobius"/>
    </source>
</evidence>
<keyword evidence="1" id="KW-0472">Membrane</keyword>
<keyword evidence="1" id="KW-1133">Transmembrane helix</keyword>
<proteinExistence type="predicted"/>
<feature type="transmembrane region" description="Helical" evidence="1">
    <location>
        <begin position="286"/>
        <end position="308"/>
    </location>
</feature>
<accession>A0ABV6KA19</accession>
<feature type="transmembrane region" description="Helical" evidence="1">
    <location>
        <begin position="34"/>
        <end position="50"/>
    </location>
</feature>
<evidence type="ECO:0000313" key="2">
    <source>
        <dbReference type="EMBL" id="MFC0470157.1"/>
    </source>
</evidence>
<dbReference type="Pfam" id="PF13687">
    <property type="entry name" value="DUF4153"/>
    <property type="match status" value="1"/>
</dbReference>
<feature type="transmembrane region" description="Helical" evidence="1">
    <location>
        <begin position="85"/>
        <end position="103"/>
    </location>
</feature>
<keyword evidence="1" id="KW-0812">Transmembrane</keyword>
<feature type="transmembrane region" description="Helical" evidence="1">
    <location>
        <begin position="243"/>
        <end position="266"/>
    </location>
</feature>
<feature type="transmembrane region" description="Helical" evidence="1">
    <location>
        <begin position="320"/>
        <end position="342"/>
    </location>
</feature>
<feature type="transmembrane region" description="Helical" evidence="1">
    <location>
        <begin position="156"/>
        <end position="178"/>
    </location>
</feature>
<feature type="transmembrane region" description="Helical" evidence="1">
    <location>
        <begin position="421"/>
        <end position="439"/>
    </location>
</feature>
<feature type="transmembrane region" description="Helical" evidence="1">
    <location>
        <begin position="202"/>
        <end position="222"/>
    </location>
</feature>
<organism evidence="2 3">
    <name type="scientific">Halalkalibacter kiskunsagensis</name>
    <dbReference type="NCBI Taxonomy" id="1548599"/>
    <lineage>
        <taxon>Bacteria</taxon>
        <taxon>Bacillati</taxon>
        <taxon>Bacillota</taxon>
        <taxon>Bacilli</taxon>
        <taxon>Bacillales</taxon>
        <taxon>Bacillaceae</taxon>
        <taxon>Halalkalibacter</taxon>
    </lineage>
</organism>
<feature type="transmembrane region" description="Helical" evidence="1">
    <location>
        <begin position="62"/>
        <end position="79"/>
    </location>
</feature>
<dbReference type="EMBL" id="JBHLUX010000017">
    <property type="protein sequence ID" value="MFC0470157.1"/>
    <property type="molecule type" value="Genomic_DNA"/>
</dbReference>
<gene>
    <name evidence="2" type="ORF">ACFFHM_06370</name>
</gene>
<dbReference type="InterPro" id="IPR025291">
    <property type="entry name" value="DUF4153"/>
</dbReference>
<comment type="caution">
    <text evidence="2">The sequence shown here is derived from an EMBL/GenBank/DDBJ whole genome shotgun (WGS) entry which is preliminary data.</text>
</comment>
<reference evidence="2 3" key="1">
    <citation type="submission" date="2024-09" db="EMBL/GenBank/DDBJ databases">
        <authorList>
            <person name="Sun Q."/>
            <person name="Mori K."/>
        </authorList>
    </citation>
    <scope>NUCLEOTIDE SEQUENCE [LARGE SCALE GENOMIC DNA]</scope>
    <source>
        <strain evidence="2 3">NCAIM B.02610</strain>
    </source>
</reference>
<dbReference type="Proteomes" id="UP001589838">
    <property type="component" value="Unassembled WGS sequence"/>
</dbReference>
<feature type="transmembrane region" description="Helical" evidence="1">
    <location>
        <begin position="384"/>
        <end position="401"/>
    </location>
</feature>
<keyword evidence="3" id="KW-1185">Reference proteome</keyword>
<protein>
    <submittedName>
        <fullName evidence="2">DUF4173 domain-containing protein</fullName>
    </submittedName>
</protein>
<sequence>MNDLKRSTSKVLLLLSFVFGMLFQWLLIGTEPGASISLTITLFYLLYFSSMKHTKSTHFRMSLFVFLCVILISFSYTVFTNTALLGWSLLILPFLVAFHLVLLTSSTHMKWYQWAFITHVLSYFGYAFHYLSRYAAVGKRTLKQNMQPSMYNNLKMIFLGLVISVPLVMAVSVLLMSADEQFETFLSGFPRWLMTLQWGDNLFRVLFGLFVGLFTFGFIQSVTQPKYRLQDKKEPTSIKWNEILTVTVLVSLNLLYFLFVFVQFQYFFQGSVQEGLTYAQYARRGFFELVFVTLINWTVFLSVIHFVQTGSKKLKSVIKVLLSFMILSSGVMLLSAFIRLMLYEQEYGFTTTRFLVYSFMIFLGIIFMYSLVKVWLKKLSLARFYFFTAIVCFTILHCIHMDEIIAKQNIQRYDETGKVDIYYLNTLSGAGTLALIHLYEQDPTIPNLENLLQDKKRNLQQSHVKWQEFNIIERDARDQLEKLKLK</sequence>
<feature type="transmembrane region" description="Helical" evidence="1">
    <location>
        <begin position="354"/>
        <end position="372"/>
    </location>
</feature>
<feature type="transmembrane region" description="Helical" evidence="1">
    <location>
        <begin position="12"/>
        <end position="28"/>
    </location>
</feature>
<dbReference type="RefSeq" id="WP_335958838.1">
    <property type="nucleotide sequence ID" value="NZ_JAXBLX010000003.1"/>
</dbReference>
<name>A0ABV6KA19_9BACI</name>